<dbReference type="Proteomes" id="UP000644588">
    <property type="component" value="Unassembled WGS sequence"/>
</dbReference>
<reference evidence="2 3" key="2">
    <citation type="submission" date="2020-11" db="EMBL/GenBank/DDBJ databases">
        <title>Description of novel Gluconobacter species.</title>
        <authorList>
            <person name="Cleenwerck I."/>
            <person name="Cnockaert M."/>
            <person name="Borremans W."/>
            <person name="Wieme A.D."/>
            <person name="De Vuyst L."/>
            <person name="Vandamme P."/>
        </authorList>
    </citation>
    <scope>NUCLEOTIDE SEQUENCE [LARGE SCALE GENOMIC DNA]</scope>
    <source>
        <strain evidence="2 3">R-71646</strain>
    </source>
</reference>
<dbReference type="EMBL" id="JABCQF010000004">
    <property type="protein sequence ID" value="MBF0882733.1"/>
    <property type="molecule type" value="Genomic_DNA"/>
</dbReference>
<name>A0ABR9YMB5_9PROT</name>
<dbReference type="SUPFAM" id="SSF56935">
    <property type="entry name" value="Porins"/>
    <property type="match status" value="1"/>
</dbReference>
<comment type="caution">
    <text evidence="2">The sequence shown here is derived from an EMBL/GenBank/DDBJ whole genome shotgun (WGS) entry which is preliminary data.</text>
</comment>
<organism evidence="2 3">
    <name type="scientific">Gluconobacter potus</name>
    <dbReference type="NCBI Taxonomy" id="2724927"/>
    <lineage>
        <taxon>Bacteria</taxon>
        <taxon>Pseudomonadati</taxon>
        <taxon>Pseudomonadota</taxon>
        <taxon>Alphaproteobacteria</taxon>
        <taxon>Acetobacterales</taxon>
        <taxon>Acetobacteraceae</taxon>
        <taxon>Gluconobacter</taxon>
    </lineage>
</organism>
<evidence type="ECO:0000256" key="1">
    <source>
        <dbReference type="SAM" id="MobiDB-lite"/>
    </source>
</evidence>
<gene>
    <name evidence="2" type="ORF">HKD31_08195</name>
</gene>
<accession>A0ABR9YMB5</accession>
<evidence type="ECO:0000313" key="3">
    <source>
        <dbReference type="Proteomes" id="UP000644588"/>
    </source>
</evidence>
<evidence type="ECO:0000313" key="2">
    <source>
        <dbReference type="EMBL" id="MBF0882733.1"/>
    </source>
</evidence>
<sequence>MVVHSPGERPHCGRRYIRGSGCYMPSMSLCRLSLLGSTFCIAALSVLPNVARADDYTELLDILRAKGSLTRSEYNVLLAHHQHHSHPSLQRDDDSAPAAPSRHRNRYMRYGPQNEGSSLETPPDVTTIAAVSAARRAAMEASASAQDARNSLLEARRTYNPDSIVRVKPYVAGKGVTIQAGQIDINISGFVNAYYTYNSPAGGRAVAGGVSTGSSGFDSSSVRNGLLPGGLILKLNTVQDGIKLGAVFGMYPGINNNNPSTFNANSGGSPVGLGTAGLDFRQVYMTAGTDQFGTVKLGRDIALFASDAILNDATLLSVGSTGSNANPANTSLGRIGVGYVYTDWLPQITYISPKWKGFQASVGVMTPLDEYNFAGGGLSATTTQHSSPMLQGKVTYDGNILGFTTRFWSSFLVQHQQNLTSSTLGSSSRKGTTVEAGDVGVKVTRGPFEGVAYYYYGSGLGTTGIFFDGVSANGRKRDSEGYYVQAAYKILPKLKLVGSYGVSNLYQAPGEDNPDMVRRNQSEVGAIYYNLTDWFTIVGEYAHTESDSHSSAHESDHTMSAGAMMTF</sequence>
<feature type="region of interest" description="Disordered" evidence="1">
    <location>
        <begin position="81"/>
        <end position="122"/>
    </location>
</feature>
<keyword evidence="3" id="KW-1185">Reference proteome</keyword>
<reference evidence="3" key="1">
    <citation type="submission" date="2020-04" db="EMBL/GenBank/DDBJ databases">
        <title>Description of novel Gluconacetobacter.</title>
        <authorList>
            <person name="Sombolestani A."/>
        </authorList>
    </citation>
    <scope>NUCLEOTIDE SEQUENCE [LARGE SCALE GENOMIC DNA]</scope>
    <source>
        <strain evidence="3">R-71646</strain>
    </source>
</reference>
<protein>
    <submittedName>
        <fullName evidence="2">Porin</fullName>
    </submittedName>
</protein>
<proteinExistence type="predicted"/>